<evidence type="ECO:0000256" key="2">
    <source>
        <dbReference type="ARBA" id="ARBA00022729"/>
    </source>
</evidence>
<keyword evidence="4" id="KW-1185">Reference proteome</keyword>
<comment type="similarity">
    <text evidence="1">Belongs to the 'GDSL' lipolytic enzyme family.</text>
</comment>
<organism evidence="4 5">
    <name type="scientific">Coffea arabica</name>
    <name type="common">Arabian coffee</name>
    <dbReference type="NCBI Taxonomy" id="13443"/>
    <lineage>
        <taxon>Eukaryota</taxon>
        <taxon>Viridiplantae</taxon>
        <taxon>Streptophyta</taxon>
        <taxon>Embryophyta</taxon>
        <taxon>Tracheophyta</taxon>
        <taxon>Spermatophyta</taxon>
        <taxon>Magnoliopsida</taxon>
        <taxon>eudicotyledons</taxon>
        <taxon>Gunneridae</taxon>
        <taxon>Pentapetalae</taxon>
        <taxon>asterids</taxon>
        <taxon>lamiids</taxon>
        <taxon>Gentianales</taxon>
        <taxon>Rubiaceae</taxon>
        <taxon>Ixoroideae</taxon>
        <taxon>Gardenieae complex</taxon>
        <taxon>Bertiereae - Coffeeae clade</taxon>
        <taxon>Coffeeae</taxon>
        <taxon>Coffea</taxon>
    </lineage>
</organism>
<name>A0A6P6WNE7_COFAR</name>
<dbReference type="Proteomes" id="UP001652660">
    <property type="component" value="Chromosome 3c"/>
</dbReference>
<dbReference type="Gene3D" id="3.40.50.1110">
    <property type="entry name" value="SGNH hydrolase"/>
    <property type="match status" value="1"/>
</dbReference>
<gene>
    <name evidence="5" type="primary">LOC113734041</name>
</gene>
<feature type="chain" id="PRO_5028088063" evidence="3">
    <location>
        <begin position="26"/>
        <end position="372"/>
    </location>
</feature>
<dbReference type="InterPro" id="IPR036514">
    <property type="entry name" value="SGNH_hydro_sf"/>
</dbReference>
<dbReference type="SUPFAM" id="SSF52266">
    <property type="entry name" value="SGNH hydrolase"/>
    <property type="match status" value="1"/>
</dbReference>
<dbReference type="RefSeq" id="XP_027116156.1">
    <property type="nucleotide sequence ID" value="XM_027260355.2"/>
</dbReference>
<evidence type="ECO:0000256" key="3">
    <source>
        <dbReference type="SAM" id="SignalP"/>
    </source>
</evidence>
<dbReference type="PANTHER" id="PTHR45966:SF1">
    <property type="entry name" value="GDSL ESTERASE_LIPASE 1-RELATED"/>
    <property type="match status" value="1"/>
</dbReference>
<dbReference type="Pfam" id="PF00657">
    <property type="entry name" value="Lipase_GDSL"/>
    <property type="match status" value="1"/>
</dbReference>
<dbReference type="GO" id="GO:0016298">
    <property type="term" value="F:lipase activity"/>
    <property type="evidence" value="ECO:0007669"/>
    <property type="project" value="TreeGrafter"/>
</dbReference>
<dbReference type="InterPro" id="IPR001087">
    <property type="entry name" value="GDSL"/>
</dbReference>
<evidence type="ECO:0000256" key="1">
    <source>
        <dbReference type="ARBA" id="ARBA00008668"/>
    </source>
</evidence>
<dbReference type="GeneID" id="113734041"/>
<reference evidence="5" key="2">
    <citation type="submission" date="2025-08" db="UniProtKB">
        <authorList>
            <consortium name="RefSeq"/>
        </authorList>
    </citation>
    <scope>IDENTIFICATION</scope>
    <source>
        <tissue evidence="5">Leaves</tissue>
    </source>
</reference>
<evidence type="ECO:0000313" key="5">
    <source>
        <dbReference type="RefSeq" id="XP_027116156.1"/>
    </source>
</evidence>
<dbReference type="AlphaFoldDB" id="A0A6P6WNE7"/>
<dbReference type="OrthoDB" id="1600564at2759"/>
<accession>A0A6P6WNE7</accession>
<sequence>MANSYVQLHFAALFFLASLTIPSNCLPGLYPKAPVALFVFGDSLFDPGNNDFIKTTTTFQANFPPYGETFFKLPTGRFTDGRIIPDFIAEFAKLSLIPPYLQTGYHEFLTNGVNFASGGAGALAETNTGLVIDLKMQFKNFRKAKKHLRLNIGKRAARRVVKNAVYLFGIGSNDYLSPLTNNSSIFKLYAPQDYVAMVVGNITSVVQKIHGEGGRKFGILNLGPLGCLPRLRAANVAAGGNGECVEHVTALAKLHNVLLSQKLQLLQKRLKDFKYSYFDVFTASIATVQNPSKFGFKEVKSACCGSGPFRGYFSCGGKRGMKEYELCDNPKDYLFFDANHPTEAANLQSAEAMWGGTPNITGPYNLQSLFLL</sequence>
<keyword evidence="2 3" id="KW-0732">Signal</keyword>
<reference evidence="4" key="1">
    <citation type="journal article" date="2025" name="Foods">
        <title>Unveiling the Microbial Signatures of Arabica Coffee Cherries: Insights into Ripeness Specific Diversity, Functional Traits, and Implications for Quality and Safety.</title>
        <authorList>
            <consortium name="RefSeq"/>
            <person name="Tenea G.N."/>
            <person name="Cifuentes V."/>
            <person name="Reyes P."/>
            <person name="Cevallos-Vallejos M."/>
        </authorList>
    </citation>
    <scope>NUCLEOTIDE SEQUENCE [LARGE SCALE GENOMIC DNA]</scope>
</reference>
<protein>
    <submittedName>
        <fullName evidence="5">GDSL esterase/lipase 1-like</fullName>
    </submittedName>
</protein>
<evidence type="ECO:0000313" key="4">
    <source>
        <dbReference type="Proteomes" id="UP001652660"/>
    </source>
</evidence>
<dbReference type="PANTHER" id="PTHR45966">
    <property type="entry name" value="GDSL-LIKE LIPASE/ACYLHYDROLASE"/>
    <property type="match status" value="1"/>
</dbReference>
<feature type="signal peptide" evidence="3">
    <location>
        <begin position="1"/>
        <end position="25"/>
    </location>
</feature>
<proteinExistence type="inferred from homology"/>
<dbReference type="InterPro" id="IPR044552">
    <property type="entry name" value="GLIP1-5/GLL25"/>
</dbReference>
<dbReference type="InterPro" id="IPR035669">
    <property type="entry name" value="SGNH_plant_lipase-like"/>
</dbReference>
<dbReference type="CDD" id="cd01837">
    <property type="entry name" value="SGNH_plant_lipase_like"/>
    <property type="match status" value="1"/>
</dbReference>